<keyword evidence="2" id="KW-1185">Reference proteome</keyword>
<dbReference type="InterPro" id="IPR015797">
    <property type="entry name" value="NUDIX_hydrolase-like_dom_sf"/>
</dbReference>
<accession>A0AAE8N1N6</accession>
<dbReference type="AlphaFoldDB" id="A0AAE8N1N6"/>
<dbReference type="SUPFAM" id="SSF55811">
    <property type="entry name" value="Nudix"/>
    <property type="match status" value="1"/>
</dbReference>
<protein>
    <recommendedName>
        <fullName evidence="3">Nudix hydrolase domain-containing protein</fullName>
    </recommendedName>
</protein>
<proteinExistence type="predicted"/>
<reference evidence="1" key="1">
    <citation type="submission" date="2018-03" db="EMBL/GenBank/DDBJ databases">
        <authorList>
            <person name="Guldener U."/>
        </authorList>
    </citation>
    <scope>NUCLEOTIDE SEQUENCE</scope>
</reference>
<name>A0AAE8N1N6_9PEZI</name>
<comment type="caution">
    <text evidence="1">The sequence shown here is derived from an EMBL/GenBank/DDBJ whole genome shotgun (WGS) entry which is preliminary data.</text>
</comment>
<evidence type="ECO:0008006" key="3">
    <source>
        <dbReference type="Google" id="ProtNLM"/>
    </source>
</evidence>
<evidence type="ECO:0000313" key="2">
    <source>
        <dbReference type="Proteomes" id="UP001187682"/>
    </source>
</evidence>
<evidence type="ECO:0000313" key="1">
    <source>
        <dbReference type="EMBL" id="SPO03759.1"/>
    </source>
</evidence>
<dbReference type="EMBL" id="ONZQ02000009">
    <property type="protein sequence ID" value="SPO03759.1"/>
    <property type="molecule type" value="Genomic_DNA"/>
</dbReference>
<gene>
    <name evidence="1" type="ORF">DNG_06442</name>
</gene>
<sequence length="215" mass="22111">MALTSTIPPGPSGAPSPSFIPSSSFVIVCACLVIDINTHDALLTRGLRSPIPTVAAGEATVRIPRGPKRIDEGLLSAAVRQTLEATGFRAVPLRAPVPTRAAPQDWGTDADVRVRSGVAVVHGAGAGGGGGWVADSYEPFAACEFTDEAGVREIVFYFLATVDGKVPSAQGRQPGQDAVWASVGDVEAGLLGLSEEEHMVVRTGVEIAKAKIGAS</sequence>
<organism evidence="1 2">
    <name type="scientific">Cephalotrichum gorgonifer</name>
    <dbReference type="NCBI Taxonomy" id="2041049"/>
    <lineage>
        <taxon>Eukaryota</taxon>
        <taxon>Fungi</taxon>
        <taxon>Dikarya</taxon>
        <taxon>Ascomycota</taxon>
        <taxon>Pezizomycotina</taxon>
        <taxon>Sordariomycetes</taxon>
        <taxon>Hypocreomycetidae</taxon>
        <taxon>Microascales</taxon>
        <taxon>Microascaceae</taxon>
        <taxon>Cephalotrichum</taxon>
    </lineage>
</organism>
<dbReference type="Proteomes" id="UP001187682">
    <property type="component" value="Unassembled WGS sequence"/>
</dbReference>